<dbReference type="EMBL" id="JADFTT010000094">
    <property type="protein sequence ID" value="KAG5768768.1"/>
    <property type="molecule type" value="Genomic_DNA"/>
</dbReference>
<dbReference type="OrthoDB" id="5076612at2759"/>
<name>A0A9P7LF13_9HYPO</name>
<accession>A0A9P7LF13</accession>
<gene>
    <name evidence="1" type="ORF">H9Q72_003840</name>
</gene>
<evidence type="ECO:0000313" key="1">
    <source>
        <dbReference type="EMBL" id="KAG5768768.1"/>
    </source>
</evidence>
<sequence length="308" mass="34775">MQEAFQLPGMNLTDADRIRQAQGLQKRLDNRLRACSNDIPGYLDQINDFLNERGSNAFLQQAAQQALDQSDDFLGYYSKTKIMALNYWVAYIKGISLLQMAHDTPQVKFEEGSFTIDRHKANVLAQEQNFQATVGEATIAFAEGVINDPTATQALIWKTAAGTYIEAYNSLYMNYVSSSVSWPPQSSWIIKRSPNVTEEKFDPTQGYPILLEPSDRVGYPLCVGGSQYGLDTRWTTSVIGDSCRWFIKPRSPGEARFSFRFLSSGAYQNGSYIVDIPWEAGRRLDYVDALHEEDGNQFFNVTLGEEKF</sequence>
<dbReference type="AlphaFoldDB" id="A0A9P7LF13"/>
<reference evidence="1" key="2">
    <citation type="submission" date="2020-10" db="EMBL/GenBank/DDBJ databases">
        <authorList>
            <person name="Peck L.D."/>
            <person name="Nowell R.W."/>
            <person name="Flood J."/>
            <person name="Ryan M.J."/>
            <person name="Barraclough T.G."/>
        </authorList>
    </citation>
    <scope>NUCLEOTIDE SEQUENCE</scope>
    <source>
        <strain evidence="1">IMI 127659i</strain>
    </source>
</reference>
<protein>
    <submittedName>
        <fullName evidence="1">Uncharacterized protein</fullName>
    </submittedName>
</protein>
<evidence type="ECO:0000313" key="2">
    <source>
        <dbReference type="Proteomes" id="UP000750502"/>
    </source>
</evidence>
<proteinExistence type="predicted"/>
<keyword evidence="2" id="KW-1185">Reference proteome</keyword>
<organism evidence="1 2">
    <name type="scientific">Fusarium xylarioides</name>
    <dbReference type="NCBI Taxonomy" id="221167"/>
    <lineage>
        <taxon>Eukaryota</taxon>
        <taxon>Fungi</taxon>
        <taxon>Dikarya</taxon>
        <taxon>Ascomycota</taxon>
        <taxon>Pezizomycotina</taxon>
        <taxon>Sordariomycetes</taxon>
        <taxon>Hypocreomycetidae</taxon>
        <taxon>Hypocreales</taxon>
        <taxon>Nectriaceae</taxon>
        <taxon>Fusarium</taxon>
        <taxon>Fusarium fujikuroi species complex</taxon>
    </lineage>
</organism>
<reference evidence="1" key="1">
    <citation type="journal article" date="2020" name="bioRxiv">
        <title>Historical genomics reveals the evolutionary mechanisms behind multiple outbreaks of the host-specific coffee wilt pathogen Fusarium xylarioides.</title>
        <authorList>
            <person name="Peck D."/>
            <person name="Nowell R.W."/>
            <person name="Flood J."/>
            <person name="Ryan M.J."/>
            <person name="Barraclough T.G."/>
        </authorList>
    </citation>
    <scope>NUCLEOTIDE SEQUENCE</scope>
    <source>
        <strain evidence="1">IMI 127659i</strain>
    </source>
</reference>
<comment type="caution">
    <text evidence="1">The sequence shown here is derived from an EMBL/GenBank/DDBJ whole genome shotgun (WGS) entry which is preliminary data.</text>
</comment>
<dbReference type="Proteomes" id="UP000750502">
    <property type="component" value="Unassembled WGS sequence"/>
</dbReference>